<keyword evidence="5" id="KW-0808">Transferase</keyword>
<dbReference type="PANTHER" id="PTHR45436:SF5">
    <property type="entry name" value="SENSOR HISTIDINE KINASE TRCS"/>
    <property type="match status" value="1"/>
</dbReference>
<feature type="transmembrane region" description="Helical" evidence="12">
    <location>
        <begin position="171"/>
        <end position="190"/>
    </location>
</feature>
<dbReference type="PANTHER" id="PTHR45436">
    <property type="entry name" value="SENSOR HISTIDINE KINASE YKOH"/>
    <property type="match status" value="1"/>
</dbReference>
<evidence type="ECO:0000256" key="12">
    <source>
        <dbReference type="SAM" id="Phobius"/>
    </source>
</evidence>
<dbReference type="SUPFAM" id="SSF47384">
    <property type="entry name" value="Homodimeric domain of signal transducing histidine kinase"/>
    <property type="match status" value="1"/>
</dbReference>
<evidence type="ECO:0000256" key="5">
    <source>
        <dbReference type="ARBA" id="ARBA00022679"/>
    </source>
</evidence>
<comment type="subcellular location">
    <subcellularLocation>
        <location evidence="2">Membrane</location>
    </subcellularLocation>
</comment>
<keyword evidence="16" id="KW-1185">Reference proteome</keyword>
<evidence type="ECO:0000256" key="6">
    <source>
        <dbReference type="ARBA" id="ARBA00022692"/>
    </source>
</evidence>
<dbReference type="InterPro" id="IPR003594">
    <property type="entry name" value="HATPase_dom"/>
</dbReference>
<dbReference type="InterPro" id="IPR050428">
    <property type="entry name" value="TCS_sensor_his_kinase"/>
</dbReference>
<dbReference type="EC" id="2.7.13.3" evidence="3"/>
<keyword evidence="6 12" id="KW-0812">Transmembrane</keyword>
<dbReference type="InterPro" id="IPR003660">
    <property type="entry name" value="HAMP_dom"/>
</dbReference>
<feature type="region of interest" description="Disordered" evidence="11">
    <location>
        <begin position="479"/>
        <end position="509"/>
    </location>
</feature>
<gene>
    <name evidence="15" type="ORF">SAMN05421693_12326</name>
</gene>
<dbReference type="EMBL" id="FOFO01000023">
    <property type="protein sequence ID" value="SEQ29986.1"/>
    <property type="molecule type" value="Genomic_DNA"/>
</dbReference>
<reference evidence="15 16" key="1">
    <citation type="submission" date="2016-10" db="EMBL/GenBank/DDBJ databases">
        <authorList>
            <person name="de Groot N.N."/>
        </authorList>
    </citation>
    <scope>NUCLEOTIDE SEQUENCE [LARGE SCALE GENOMIC DNA]</scope>
    <source>
        <strain evidence="15 16">B7-7</strain>
    </source>
</reference>
<evidence type="ECO:0000256" key="1">
    <source>
        <dbReference type="ARBA" id="ARBA00000085"/>
    </source>
</evidence>
<evidence type="ECO:0000256" key="4">
    <source>
        <dbReference type="ARBA" id="ARBA00022553"/>
    </source>
</evidence>
<evidence type="ECO:0000256" key="11">
    <source>
        <dbReference type="SAM" id="MobiDB-lite"/>
    </source>
</evidence>
<keyword evidence="7 15" id="KW-0418">Kinase</keyword>
<dbReference type="AlphaFoldDB" id="A0A1H9EW42"/>
<dbReference type="InterPro" id="IPR003661">
    <property type="entry name" value="HisK_dim/P_dom"/>
</dbReference>
<evidence type="ECO:0000256" key="2">
    <source>
        <dbReference type="ARBA" id="ARBA00004370"/>
    </source>
</evidence>
<sequence>MFPTPPYSLRTAVLGFVLFPLLLVIMLAGWSGLRSLESQVELRMQQDIELVARAIQLPLSDALTHDRRSRIQQALDSAFRIDQVYGAYVYDESGELIAASGPRSPSMERRRDARLATVTGTHGAYDDRGGDQVYSFFMPLTDAGGRINGLLQVTRHGSDFRDDLAQVRSRALLALGALSLLLLAVVFWGHQRAVGRHVDCLLAVMERVGQGDRLIRAQPAGPHELRLLTEAMNRMLEGIHRSGVELEIQRRRQANLEARLRQSEKLAAIGRLAAGVAHELGTPLGVINGQAQRALRHVPANGKSGKALINIRREVQRMDRIVRQLLDFGRCNPSRTRPEPVGRLVKAALFQVADEIQQAQVALTVLTQDDGPVLPMDRPRLEQALTNLLRNALHEGRRVQVSWDIVGDHLELRVDDDGPGIDPAHHRHLFEPFFTTKPVGSGTGLGLSVAHSAVTEHQGDIVVMDSPLGGARVVIRLPMGPPLDTSPDVQDGVARGESGQLPPTEVGGL</sequence>
<dbReference type="Pfam" id="PF02518">
    <property type="entry name" value="HATPase_c"/>
    <property type="match status" value="1"/>
</dbReference>
<dbReference type="InterPro" id="IPR005467">
    <property type="entry name" value="His_kinase_dom"/>
</dbReference>
<dbReference type="InterPro" id="IPR004358">
    <property type="entry name" value="Sig_transdc_His_kin-like_C"/>
</dbReference>
<dbReference type="GO" id="GO:0016020">
    <property type="term" value="C:membrane"/>
    <property type="evidence" value="ECO:0007669"/>
    <property type="project" value="UniProtKB-SubCell"/>
</dbReference>
<feature type="transmembrane region" description="Helical" evidence="12">
    <location>
        <begin position="12"/>
        <end position="33"/>
    </location>
</feature>
<dbReference type="CDD" id="cd00082">
    <property type="entry name" value="HisKA"/>
    <property type="match status" value="1"/>
</dbReference>
<feature type="domain" description="HAMP" evidence="14">
    <location>
        <begin position="201"/>
        <end position="244"/>
    </location>
</feature>
<organism evidence="15 16">
    <name type="scientific">Ectothiorhodospira magna</name>
    <dbReference type="NCBI Taxonomy" id="867345"/>
    <lineage>
        <taxon>Bacteria</taxon>
        <taxon>Pseudomonadati</taxon>
        <taxon>Pseudomonadota</taxon>
        <taxon>Gammaproteobacteria</taxon>
        <taxon>Chromatiales</taxon>
        <taxon>Ectothiorhodospiraceae</taxon>
        <taxon>Ectothiorhodospira</taxon>
    </lineage>
</organism>
<dbReference type="STRING" id="867345.SAMN05421693_12326"/>
<protein>
    <recommendedName>
        <fullName evidence="3">histidine kinase</fullName>
        <ecNumber evidence="3">2.7.13.3</ecNumber>
    </recommendedName>
</protein>
<evidence type="ECO:0000259" key="14">
    <source>
        <dbReference type="PROSITE" id="PS50885"/>
    </source>
</evidence>
<dbReference type="GO" id="GO:0000155">
    <property type="term" value="F:phosphorelay sensor kinase activity"/>
    <property type="evidence" value="ECO:0007669"/>
    <property type="project" value="InterPro"/>
</dbReference>
<dbReference type="RefSeq" id="WP_090208252.1">
    <property type="nucleotide sequence ID" value="NZ_FOFO01000023.1"/>
</dbReference>
<dbReference type="SMART" id="SM00388">
    <property type="entry name" value="HisKA"/>
    <property type="match status" value="1"/>
</dbReference>
<evidence type="ECO:0000256" key="7">
    <source>
        <dbReference type="ARBA" id="ARBA00022777"/>
    </source>
</evidence>
<comment type="catalytic activity">
    <reaction evidence="1">
        <text>ATP + protein L-histidine = ADP + protein N-phospho-L-histidine.</text>
        <dbReference type="EC" id="2.7.13.3"/>
    </reaction>
</comment>
<evidence type="ECO:0000313" key="15">
    <source>
        <dbReference type="EMBL" id="SEQ29986.1"/>
    </source>
</evidence>
<evidence type="ECO:0000256" key="10">
    <source>
        <dbReference type="ARBA" id="ARBA00023136"/>
    </source>
</evidence>
<dbReference type="OrthoDB" id="1931120at2"/>
<keyword evidence="9" id="KW-0902">Two-component regulatory system</keyword>
<dbReference type="Gene3D" id="1.10.287.130">
    <property type="match status" value="1"/>
</dbReference>
<keyword evidence="10 12" id="KW-0472">Membrane</keyword>
<evidence type="ECO:0000256" key="3">
    <source>
        <dbReference type="ARBA" id="ARBA00012438"/>
    </source>
</evidence>
<dbReference type="PRINTS" id="PR00344">
    <property type="entry name" value="BCTRLSENSOR"/>
</dbReference>
<evidence type="ECO:0000259" key="13">
    <source>
        <dbReference type="PROSITE" id="PS50109"/>
    </source>
</evidence>
<dbReference type="Gene3D" id="6.10.340.10">
    <property type="match status" value="1"/>
</dbReference>
<dbReference type="InterPro" id="IPR036097">
    <property type="entry name" value="HisK_dim/P_sf"/>
</dbReference>
<dbReference type="PROSITE" id="PS50885">
    <property type="entry name" value="HAMP"/>
    <property type="match status" value="1"/>
</dbReference>
<dbReference type="CDD" id="cd18773">
    <property type="entry name" value="PDC1_HK_sensor"/>
    <property type="match status" value="1"/>
</dbReference>
<proteinExistence type="predicted"/>
<dbReference type="InterPro" id="IPR036890">
    <property type="entry name" value="HATPase_C_sf"/>
</dbReference>
<keyword evidence="4" id="KW-0597">Phosphoprotein</keyword>
<dbReference type="Proteomes" id="UP000199496">
    <property type="component" value="Unassembled WGS sequence"/>
</dbReference>
<evidence type="ECO:0000313" key="16">
    <source>
        <dbReference type="Proteomes" id="UP000199496"/>
    </source>
</evidence>
<evidence type="ECO:0000256" key="8">
    <source>
        <dbReference type="ARBA" id="ARBA00022989"/>
    </source>
</evidence>
<dbReference type="CDD" id="cd00075">
    <property type="entry name" value="HATPase"/>
    <property type="match status" value="1"/>
</dbReference>
<dbReference type="Gene3D" id="3.30.565.10">
    <property type="entry name" value="Histidine kinase-like ATPase, C-terminal domain"/>
    <property type="match status" value="1"/>
</dbReference>
<keyword evidence="8 12" id="KW-1133">Transmembrane helix</keyword>
<dbReference type="PROSITE" id="PS50109">
    <property type="entry name" value="HIS_KIN"/>
    <property type="match status" value="1"/>
</dbReference>
<dbReference type="SUPFAM" id="SSF55874">
    <property type="entry name" value="ATPase domain of HSP90 chaperone/DNA topoisomerase II/histidine kinase"/>
    <property type="match status" value="1"/>
</dbReference>
<feature type="domain" description="Histidine kinase" evidence="13">
    <location>
        <begin position="275"/>
        <end position="481"/>
    </location>
</feature>
<accession>A0A1H9EW42</accession>
<dbReference type="SMART" id="SM00387">
    <property type="entry name" value="HATPase_c"/>
    <property type="match status" value="1"/>
</dbReference>
<dbReference type="Pfam" id="PF00512">
    <property type="entry name" value="HisKA"/>
    <property type="match status" value="1"/>
</dbReference>
<evidence type="ECO:0000256" key="9">
    <source>
        <dbReference type="ARBA" id="ARBA00023012"/>
    </source>
</evidence>
<name>A0A1H9EW42_9GAMM</name>